<protein>
    <submittedName>
        <fullName evidence="4">PASTA domain-containing protein</fullName>
    </submittedName>
</protein>
<proteinExistence type="predicted"/>
<keyword evidence="2" id="KW-1133">Transmembrane helix</keyword>
<dbReference type="Proteomes" id="UP000468668">
    <property type="component" value="Unassembled WGS sequence"/>
</dbReference>
<evidence type="ECO:0000313" key="5">
    <source>
        <dbReference type="Proteomes" id="UP000468668"/>
    </source>
</evidence>
<evidence type="ECO:0000256" key="1">
    <source>
        <dbReference type="SAM" id="MobiDB-lite"/>
    </source>
</evidence>
<dbReference type="PROSITE" id="PS51178">
    <property type="entry name" value="PASTA"/>
    <property type="match status" value="3"/>
</dbReference>
<dbReference type="RefSeq" id="WP_158048525.1">
    <property type="nucleotide sequence ID" value="NZ_DBEYPV010000178.1"/>
</dbReference>
<keyword evidence="2" id="KW-0812">Transmembrane</keyword>
<dbReference type="OrthoDB" id="3171453at2"/>
<feature type="region of interest" description="Disordered" evidence="1">
    <location>
        <begin position="194"/>
        <end position="214"/>
    </location>
</feature>
<evidence type="ECO:0000259" key="3">
    <source>
        <dbReference type="PROSITE" id="PS51178"/>
    </source>
</evidence>
<comment type="caution">
    <text evidence="4">The sequence shown here is derived from an EMBL/GenBank/DDBJ whole genome shotgun (WGS) entry which is preliminary data.</text>
</comment>
<dbReference type="AlphaFoldDB" id="A0A6N6NUT6"/>
<dbReference type="Gene3D" id="3.30.10.20">
    <property type="match status" value="3"/>
</dbReference>
<dbReference type="Pfam" id="PF13240">
    <property type="entry name" value="Zn_Ribbon_1"/>
    <property type="match status" value="1"/>
</dbReference>
<evidence type="ECO:0000313" key="4">
    <source>
        <dbReference type="EMBL" id="KAB1642939.1"/>
    </source>
</evidence>
<feature type="domain" description="PASTA" evidence="3">
    <location>
        <begin position="379"/>
        <end position="445"/>
    </location>
</feature>
<feature type="domain" description="PASTA" evidence="3">
    <location>
        <begin position="319"/>
        <end position="378"/>
    </location>
</feature>
<sequence>MMICPHCQSENREGAKFCNECGSPLLSCADKTQVIDAVALGDAQELNGREEADDADKTQVIDAVTPLNAADPKISGVDETNSFKLIDEDDPDFIDDAAELQDIEEAEDEELGQTPDGQAASHDAIDDAEREALDEALPRIDIAQSGGSDSLASEQTRKIDLNAANTVDLSGFERLVDSSYVPPARSWRSGDTMELPKIEGEPAPAQKKYESPDAEKEAKKCKAARRTRAIVAVVVVAILAAAAIGVTYSMELWGGKTVPDVSGEAQADAIWLLESKGFAVDTSQVKSDEVEGIVLITDPAAGSRVPSGTTVNVSIATPRAVPDIVGSTQDEAKAAFEKEGLGNVTFKTVKSDETEGTVLEVEPQAGTKVKSATAVTVTVAESYVVPDVTGKSQDDATAALKEAGYAVEVATKYSEDGSEGTVLSTDPAAETKLKSGSTVTITVSKSREKELISETYAFFSKGATVVVDGINYEVVSCDSVNYEGDGRVSYTITAKKFENTLFFGTIYGSAEQKSGTIKWNSDNSIASSNPSLKK</sequence>
<dbReference type="GeneID" id="98656924"/>
<dbReference type="SMART" id="SM00740">
    <property type="entry name" value="PASTA"/>
    <property type="match status" value="3"/>
</dbReference>
<keyword evidence="2" id="KW-0472">Membrane</keyword>
<dbReference type="EMBL" id="WAJR01000001">
    <property type="protein sequence ID" value="KAB1642939.1"/>
    <property type="molecule type" value="Genomic_DNA"/>
</dbReference>
<dbReference type="CDD" id="cd06577">
    <property type="entry name" value="PASTA_pknB"/>
    <property type="match status" value="3"/>
</dbReference>
<gene>
    <name evidence="4" type="ORF">F8C90_00720</name>
</gene>
<reference evidence="4 5" key="1">
    <citation type="submission" date="2019-09" db="EMBL/GenBank/DDBJ databases">
        <title>Whole genome shotgun sequencing (WGS) of Ellagibacter isourolithinifaciens DSM 104140(T) and Adlercreutzia muris DSM 29508(T).</title>
        <authorList>
            <person name="Stoll D.A."/>
            <person name="Danylec N."/>
            <person name="Huch M."/>
        </authorList>
    </citation>
    <scope>NUCLEOTIDE SEQUENCE [LARGE SCALE GENOMIC DNA]</scope>
    <source>
        <strain evidence="4 5">DSM 104140</strain>
    </source>
</reference>
<organism evidence="4 5">
    <name type="scientific">Ellagibacter isourolithinifaciens</name>
    <dbReference type="NCBI Taxonomy" id="2137581"/>
    <lineage>
        <taxon>Bacteria</taxon>
        <taxon>Bacillati</taxon>
        <taxon>Actinomycetota</taxon>
        <taxon>Coriobacteriia</taxon>
        <taxon>Eggerthellales</taxon>
        <taxon>Eggerthellaceae</taxon>
        <taxon>Ellagibacter</taxon>
    </lineage>
</organism>
<feature type="domain" description="PASTA" evidence="3">
    <location>
        <begin position="255"/>
        <end position="317"/>
    </location>
</feature>
<dbReference type="Pfam" id="PF03793">
    <property type="entry name" value="PASTA"/>
    <property type="match status" value="3"/>
</dbReference>
<name>A0A6N6NUT6_9ACTN</name>
<evidence type="ECO:0000256" key="2">
    <source>
        <dbReference type="SAM" id="Phobius"/>
    </source>
</evidence>
<accession>A0A6N6NUT6</accession>
<keyword evidence="5" id="KW-1185">Reference proteome</keyword>
<dbReference type="InterPro" id="IPR005543">
    <property type="entry name" value="PASTA_dom"/>
</dbReference>
<feature type="transmembrane region" description="Helical" evidence="2">
    <location>
        <begin position="229"/>
        <end position="250"/>
    </location>
</feature>
<dbReference type="SUPFAM" id="SSF54184">
    <property type="entry name" value="Penicillin-binding protein 2x (pbp-2x), c-terminal domain"/>
    <property type="match status" value="1"/>
</dbReference>
<dbReference type="InterPro" id="IPR026870">
    <property type="entry name" value="Zinc_ribbon_dom"/>
</dbReference>